<dbReference type="Proteomes" id="UP000030437">
    <property type="component" value="Unassembled WGS sequence"/>
</dbReference>
<keyword evidence="2" id="KW-1185">Reference proteome</keyword>
<dbReference type="AlphaFoldDB" id="A0A0A3JA85"/>
<comment type="caution">
    <text evidence="1">The sequence shown here is derived from an EMBL/GenBank/DDBJ whole genome shotgun (WGS) entry which is preliminary data.</text>
</comment>
<dbReference type="Pfam" id="PF17279">
    <property type="entry name" value="DUF5344"/>
    <property type="match status" value="1"/>
</dbReference>
<gene>
    <name evidence="1" type="ORF">CD32_14720</name>
</gene>
<organism evidence="1 2">
    <name type="scientific">Lysinibacillus odysseyi 34hs-1 = NBRC 100172</name>
    <dbReference type="NCBI Taxonomy" id="1220589"/>
    <lineage>
        <taxon>Bacteria</taxon>
        <taxon>Bacillati</taxon>
        <taxon>Bacillota</taxon>
        <taxon>Bacilli</taxon>
        <taxon>Bacillales</taxon>
        <taxon>Bacillaceae</taxon>
        <taxon>Lysinibacillus</taxon>
    </lineage>
</organism>
<dbReference type="STRING" id="1220589.CD32_14720"/>
<proteinExistence type="predicted"/>
<evidence type="ECO:0000313" key="1">
    <source>
        <dbReference type="EMBL" id="KGR83942.1"/>
    </source>
</evidence>
<accession>A0A0A3JA85</accession>
<reference evidence="1 2" key="1">
    <citation type="submission" date="2014-02" db="EMBL/GenBank/DDBJ databases">
        <title>Draft genome sequence of Lysinibacillus odysseyi NBRC 100172.</title>
        <authorList>
            <person name="Zhang F."/>
            <person name="Wang G."/>
            <person name="Zhang L."/>
        </authorList>
    </citation>
    <scope>NUCLEOTIDE SEQUENCE [LARGE SCALE GENOMIC DNA]</scope>
    <source>
        <strain evidence="1 2">NBRC 100172</strain>
    </source>
</reference>
<dbReference type="EMBL" id="JPVP01000057">
    <property type="protein sequence ID" value="KGR83942.1"/>
    <property type="molecule type" value="Genomic_DNA"/>
</dbReference>
<sequence>MTTEIKMIYAEAEEQLGVMETEANALNPKAEPEITGNVLEVATKLNSVAKELENLLTTYQTLLLNNVQTSKNSVQYMKEQDEKISAAINGAVLNKPYVTYS</sequence>
<dbReference type="RefSeq" id="WP_036155914.1">
    <property type="nucleotide sequence ID" value="NZ_AVCX01000004.1"/>
</dbReference>
<evidence type="ECO:0008006" key="3">
    <source>
        <dbReference type="Google" id="ProtNLM"/>
    </source>
</evidence>
<dbReference type="eggNOG" id="ENOG5032DBI">
    <property type="taxonomic scope" value="Bacteria"/>
</dbReference>
<protein>
    <recommendedName>
        <fullName evidence="3">YwqI/YxiC family protein</fullName>
    </recommendedName>
</protein>
<evidence type="ECO:0000313" key="2">
    <source>
        <dbReference type="Proteomes" id="UP000030437"/>
    </source>
</evidence>
<name>A0A0A3JA85_9BACI</name>
<dbReference type="InterPro" id="IPR046318">
    <property type="entry name" value="DUF5344"/>
</dbReference>
<dbReference type="OrthoDB" id="2455619at2"/>